<dbReference type="InterPro" id="IPR050090">
    <property type="entry name" value="Tyrosine_recombinase_XerCD"/>
</dbReference>
<reference evidence="3 4" key="1">
    <citation type="submission" date="2011-10" db="EMBL/GenBank/DDBJ databases">
        <title>The Improved High-Quality Draft genome of Methanoplanus limicola DSM 2279.</title>
        <authorList>
            <consortium name="US DOE Joint Genome Institute (JGI-PGF)"/>
            <person name="Lucas S."/>
            <person name="Copeland A."/>
            <person name="Lapidus A."/>
            <person name="Glavina del Rio T."/>
            <person name="Dalin E."/>
            <person name="Tice H."/>
            <person name="Bruce D."/>
            <person name="Goodwin L."/>
            <person name="Pitluck S."/>
            <person name="Peters L."/>
            <person name="Mikhailova N."/>
            <person name="Lu M."/>
            <person name="Kyrpides N."/>
            <person name="Mavromatis K."/>
            <person name="Ivanova N."/>
            <person name="Markowitz V."/>
            <person name="Cheng J.-F."/>
            <person name="Hugenholtz P."/>
            <person name="Woyke T."/>
            <person name="Wu D."/>
            <person name="Wirth R."/>
            <person name="Brambilla E.-M."/>
            <person name="Klenk H.-P."/>
            <person name="Eisen J.A."/>
        </authorList>
    </citation>
    <scope>NUCLEOTIDE SEQUENCE [LARGE SCALE GENOMIC DNA]</scope>
    <source>
        <strain evidence="3 4">DSM 2279</strain>
    </source>
</reference>
<name>H1Z1A2_9EURY</name>
<dbReference type="GO" id="GO:0015074">
    <property type="term" value="P:DNA integration"/>
    <property type="evidence" value="ECO:0007669"/>
    <property type="project" value="InterPro"/>
</dbReference>
<evidence type="ECO:0000313" key="3">
    <source>
        <dbReference type="EMBL" id="EHQ35369.1"/>
    </source>
</evidence>
<organism evidence="3 4">
    <name type="scientific">Methanoplanus limicola DSM 2279</name>
    <dbReference type="NCBI Taxonomy" id="937775"/>
    <lineage>
        <taxon>Archaea</taxon>
        <taxon>Methanobacteriati</taxon>
        <taxon>Methanobacteriota</taxon>
        <taxon>Stenosarchaea group</taxon>
        <taxon>Methanomicrobia</taxon>
        <taxon>Methanomicrobiales</taxon>
        <taxon>Methanomicrobiaceae</taxon>
        <taxon>Methanoplanus</taxon>
    </lineage>
</organism>
<dbReference type="CDD" id="cd00397">
    <property type="entry name" value="DNA_BRE_C"/>
    <property type="match status" value="1"/>
</dbReference>
<dbReference type="Gene3D" id="1.10.443.10">
    <property type="entry name" value="Intergrase catalytic core"/>
    <property type="match status" value="1"/>
</dbReference>
<dbReference type="AlphaFoldDB" id="H1Z1A2"/>
<dbReference type="GO" id="GO:0006310">
    <property type="term" value="P:DNA recombination"/>
    <property type="evidence" value="ECO:0007669"/>
    <property type="project" value="UniProtKB-KW"/>
</dbReference>
<dbReference type="SUPFAM" id="SSF56349">
    <property type="entry name" value="DNA breaking-rejoining enzymes"/>
    <property type="match status" value="1"/>
</dbReference>
<gene>
    <name evidence="3" type="ORF">Metlim_1260</name>
</gene>
<dbReference type="Pfam" id="PF00589">
    <property type="entry name" value="Phage_integrase"/>
    <property type="match status" value="1"/>
</dbReference>
<dbReference type="GO" id="GO:0003677">
    <property type="term" value="F:DNA binding"/>
    <property type="evidence" value="ECO:0007669"/>
    <property type="project" value="InterPro"/>
</dbReference>
<evidence type="ECO:0000313" key="4">
    <source>
        <dbReference type="Proteomes" id="UP000005741"/>
    </source>
</evidence>
<feature type="domain" description="Tyr recombinase" evidence="2">
    <location>
        <begin position="18"/>
        <end position="185"/>
    </location>
</feature>
<keyword evidence="4" id="KW-1185">Reference proteome</keyword>
<dbReference type="HOGENOM" id="CLU_1399749_0_0_2"/>
<dbReference type="EMBL" id="CM001436">
    <property type="protein sequence ID" value="EHQ35369.1"/>
    <property type="molecule type" value="Genomic_DNA"/>
</dbReference>
<dbReference type="PROSITE" id="PS51898">
    <property type="entry name" value="TYR_RECOMBINASE"/>
    <property type="match status" value="1"/>
</dbReference>
<dbReference type="RefSeq" id="WP_004077120.1">
    <property type="nucleotide sequence ID" value="NZ_CM001436.1"/>
</dbReference>
<proteinExistence type="predicted"/>
<keyword evidence="1" id="KW-0233">DNA recombination</keyword>
<dbReference type="InParanoid" id="H1Z1A2"/>
<dbReference type="STRING" id="937775.Metlim_1260"/>
<sequence length="190" mass="21170">MEHKSAISYGGLHTVITSGEQALTRQEYDAVLAACECQEDRVLIMLGVSLGLRRADLVSIKISDIDLNSATMSYAEKKKGSRIRTVPISPKLLQEIKILLKTIPKKQKTLFSFKERQAYNRFQKLCNRAGVPGRPIHALRATCVKFCQAAGWTPEQVSRLTGDTIRVIQLHYATPSAGEMADVVKDREIL</sequence>
<dbReference type="InterPro" id="IPR011010">
    <property type="entry name" value="DNA_brk_join_enz"/>
</dbReference>
<dbReference type="OrthoDB" id="383225at2157"/>
<evidence type="ECO:0000256" key="1">
    <source>
        <dbReference type="ARBA" id="ARBA00023172"/>
    </source>
</evidence>
<evidence type="ECO:0000259" key="2">
    <source>
        <dbReference type="PROSITE" id="PS51898"/>
    </source>
</evidence>
<dbReference type="Proteomes" id="UP000005741">
    <property type="component" value="Chromosome"/>
</dbReference>
<protein>
    <submittedName>
        <fullName evidence="3">Integrase family protein</fullName>
    </submittedName>
</protein>
<dbReference type="InterPro" id="IPR002104">
    <property type="entry name" value="Integrase_catalytic"/>
</dbReference>
<accession>H1Z1A2</accession>
<dbReference type="InterPro" id="IPR013762">
    <property type="entry name" value="Integrase-like_cat_sf"/>
</dbReference>
<dbReference type="PANTHER" id="PTHR30349">
    <property type="entry name" value="PHAGE INTEGRASE-RELATED"/>
    <property type="match status" value="1"/>
</dbReference>
<dbReference type="PANTHER" id="PTHR30349:SF64">
    <property type="entry name" value="PROPHAGE INTEGRASE INTD-RELATED"/>
    <property type="match status" value="1"/>
</dbReference>